<proteinExistence type="predicted"/>
<reference evidence="2 3" key="1">
    <citation type="journal article" date="2015" name="Genome Biol. Evol.">
        <title>Characterization of Three Mycobacterium spp. with Potential Use in Bioremediation by Genome Sequencing and Comparative Genomics.</title>
        <authorList>
            <person name="Das S."/>
            <person name="Pettersson B.M."/>
            <person name="Behra P.R."/>
            <person name="Ramesh M."/>
            <person name="Dasgupta S."/>
            <person name="Bhattacharya A."/>
            <person name="Kirsebom L.A."/>
        </authorList>
    </citation>
    <scope>NUCLEOTIDE SEQUENCE [LARGE SCALE GENOMIC DNA]</scope>
    <source>
        <strain evidence="2 3">DSM 44075</strain>
    </source>
</reference>
<dbReference type="RefSeq" id="WP_048422906.1">
    <property type="nucleotide sequence ID" value="NZ_JYNU01000010.1"/>
</dbReference>
<dbReference type="SUPFAM" id="SSF140453">
    <property type="entry name" value="EsxAB dimer-like"/>
    <property type="match status" value="1"/>
</dbReference>
<sequence>MPVSISVVRGTHPGTLVDAAAELGRQYTEVQTVIAGERETLSHLQDHWKGAAAEAAIARGLKDIAIQERTAMRLQQLQSALQNAGLQMGALRDALLDLVSSLEKMGFAVADDGTVTPHQWLVGRFLHSIADNCSTMLKKILQLFTDLDENTAAAIDQADGPNLDNPTITVDGHPVQIPSMDTAPADVKQWWDSLTDQQRQELIAEHPPILGNLNGLPAEVRDQVNVAVMDDDLDRVEHTAQQHGVSVDDVTSDPSRFGLSRDDVVRYDNAKRTQDGLLHQMGIDGDERNNRRYSDISPQERMDRNLRPTMLWAYEPTAFDGKGRAAVSIGNPDKSANTAVIVPGTGSSVRDGWLSDGHNDARNLYDQSLKADPTDPTAVISWMGYDTPESFTDPNIATPGLARTGGDALAWDVNSLGVTHDPSVPQHTTVIGHSYGSTTVADAFARSGMQANDAVLLGCPGTDAARSAADFHLNGGQVYVGDASTDPVGMLGEAGPGLPNALNEKLGNMMGVSAGLGTDPAGQDFGSVRFRAEVAGADGIDPSDHSNYYTVGSESLRGITDIASGNADRLVTDNLIAEHRHPITVSTPREIDVPIVGKVPIPGVDVQTPIIYDPEWDRKTVTNDHRY</sequence>
<evidence type="ECO:0000313" key="3">
    <source>
        <dbReference type="Proteomes" id="UP000036313"/>
    </source>
</evidence>
<dbReference type="Proteomes" id="UP000036313">
    <property type="component" value="Unassembled WGS sequence"/>
</dbReference>
<dbReference type="Pfam" id="PF06259">
    <property type="entry name" value="Abhydrolase_8"/>
    <property type="match status" value="1"/>
</dbReference>
<protein>
    <recommendedName>
        <fullName evidence="1">DUF1023 domain-containing protein</fullName>
    </recommendedName>
</protein>
<dbReference type="Gene3D" id="1.10.287.1060">
    <property type="entry name" value="ESAT-6-like"/>
    <property type="match status" value="1"/>
</dbReference>
<evidence type="ECO:0000259" key="1">
    <source>
        <dbReference type="Pfam" id="PF06259"/>
    </source>
</evidence>
<evidence type="ECO:0000313" key="2">
    <source>
        <dbReference type="EMBL" id="KMO77307.1"/>
    </source>
</evidence>
<dbReference type="EMBL" id="JYNU01000010">
    <property type="protein sequence ID" value="KMO77307.1"/>
    <property type="molecule type" value="Genomic_DNA"/>
</dbReference>
<accession>A0A0J6W6P4</accession>
<dbReference type="InterPro" id="IPR010427">
    <property type="entry name" value="DUF1023"/>
</dbReference>
<organism evidence="2 3">
    <name type="scientific">Mycolicibacterium obuense</name>
    <dbReference type="NCBI Taxonomy" id="1807"/>
    <lineage>
        <taxon>Bacteria</taxon>
        <taxon>Bacillati</taxon>
        <taxon>Actinomycetota</taxon>
        <taxon>Actinomycetes</taxon>
        <taxon>Mycobacteriales</taxon>
        <taxon>Mycobacteriaceae</taxon>
        <taxon>Mycolicibacterium</taxon>
    </lineage>
</organism>
<comment type="caution">
    <text evidence="2">The sequence shown here is derived from an EMBL/GenBank/DDBJ whole genome shotgun (WGS) entry which is preliminary data.</text>
</comment>
<gene>
    <name evidence="2" type="ORF">MOBUDSM44075_01876</name>
</gene>
<dbReference type="AlphaFoldDB" id="A0A0J6W6P4"/>
<name>A0A0J6W6P4_9MYCO</name>
<feature type="domain" description="DUF1023" evidence="1">
    <location>
        <begin position="321"/>
        <end position="490"/>
    </location>
</feature>
<dbReference type="ESTHER" id="9myco-a0a0j6w6p4">
    <property type="family name" value="Duf_1023"/>
</dbReference>
<dbReference type="InterPro" id="IPR036689">
    <property type="entry name" value="ESAT-6-like_sf"/>
</dbReference>
<dbReference type="PATRIC" id="fig|1807.14.peg.1886"/>